<proteinExistence type="predicted"/>
<feature type="domain" description="GLUG" evidence="1">
    <location>
        <begin position="5"/>
        <end position="27"/>
    </location>
</feature>
<dbReference type="InterPro" id="IPR011493">
    <property type="entry name" value="GLUG"/>
</dbReference>
<dbReference type="Gene3D" id="2.160.20.110">
    <property type="match status" value="1"/>
</dbReference>
<organism evidence="2">
    <name type="scientific">marine sediment metagenome</name>
    <dbReference type="NCBI Taxonomy" id="412755"/>
    <lineage>
        <taxon>unclassified sequences</taxon>
        <taxon>metagenomes</taxon>
        <taxon>ecological metagenomes</taxon>
    </lineage>
</organism>
<reference evidence="2" key="1">
    <citation type="journal article" date="2014" name="Front. Microbiol.">
        <title>High frequency of phylogenetically diverse reductive dehalogenase-homologous genes in deep subseafloor sedimentary metagenomes.</title>
        <authorList>
            <person name="Kawai M."/>
            <person name="Futagami T."/>
            <person name="Toyoda A."/>
            <person name="Takaki Y."/>
            <person name="Nishi S."/>
            <person name="Hori S."/>
            <person name="Arai W."/>
            <person name="Tsubouchi T."/>
            <person name="Morono Y."/>
            <person name="Uchiyama I."/>
            <person name="Ito T."/>
            <person name="Fujiyama A."/>
            <person name="Inagaki F."/>
            <person name="Takami H."/>
        </authorList>
    </citation>
    <scope>NUCLEOTIDE SEQUENCE</scope>
    <source>
        <strain evidence="2">Expedition CK06-06</strain>
    </source>
</reference>
<dbReference type="EMBL" id="BARS01033600">
    <property type="protein sequence ID" value="GAG27179.1"/>
    <property type="molecule type" value="Genomic_DNA"/>
</dbReference>
<dbReference type="PROSITE" id="PS00018">
    <property type="entry name" value="EF_HAND_1"/>
    <property type="match status" value="1"/>
</dbReference>
<evidence type="ECO:0000259" key="1">
    <source>
        <dbReference type="Pfam" id="PF07581"/>
    </source>
</evidence>
<comment type="caution">
    <text evidence="2">The sequence shown here is derived from an EMBL/GenBank/DDBJ whole genome shotgun (WGS) entry which is preliminary data.</text>
</comment>
<dbReference type="InterPro" id="IPR018247">
    <property type="entry name" value="EF_Hand_1_Ca_BS"/>
</dbReference>
<sequence length="129" mass="13914">GDDWLGGLCGANEESTISNCYATGSVTGDDWLGGLCGENWDGTISGCYFLDPSDGGGPDNGLGTTLADTQMKQQNSFVGWDFVEIWNIGENQTYPYLRVYPAGDLNHDGRVDFFDFAITADHWLEGAGQ</sequence>
<evidence type="ECO:0000313" key="2">
    <source>
        <dbReference type="EMBL" id="GAG27179.1"/>
    </source>
</evidence>
<dbReference type="AlphaFoldDB" id="X0W898"/>
<name>X0W898_9ZZZZ</name>
<dbReference type="Pfam" id="PF07581">
    <property type="entry name" value="Glug"/>
    <property type="match status" value="1"/>
</dbReference>
<accession>X0W898</accession>
<feature type="non-terminal residue" evidence="2">
    <location>
        <position position="1"/>
    </location>
</feature>
<protein>
    <recommendedName>
        <fullName evidence="1">GLUG domain-containing protein</fullName>
    </recommendedName>
</protein>
<gene>
    <name evidence="2" type="ORF">S01H1_52015</name>
</gene>